<keyword evidence="4 7" id="KW-0863">Zinc-finger</keyword>
<feature type="domain" description="C2H2-type" evidence="9">
    <location>
        <begin position="497"/>
        <end position="524"/>
    </location>
</feature>
<evidence type="ECO:0000313" key="11">
    <source>
        <dbReference type="RefSeq" id="XP_032831946.1"/>
    </source>
</evidence>
<dbReference type="Proteomes" id="UP001318040">
    <property type="component" value="Chromosome 58"/>
</dbReference>
<name>A0AAJ7XEN7_PETMA</name>
<evidence type="ECO:0000256" key="3">
    <source>
        <dbReference type="ARBA" id="ARBA00022737"/>
    </source>
</evidence>
<dbReference type="GeneID" id="116955088"/>
<dbReference type="InterPro" id="IPR036236">
    <property type="entry name" value="Znf_C2H2_sf"/>
</dbReference>
<evidence type="ECO:0000256" key="7">
    <source>
        <dbReference type="PROSITE-ProRule" id="PRU00042"/>
    </source>
</evidence>
<evidence type="ECO:0000256" key="2">
    <source>
        <dbReference type="ARBA" id="ARBA00022723"/>
    </source>
</evidence>
<gene>
    <name evidence="11 12 13 14" type="primary">LOC116955088</name>
</gene>
<feature type="compositionally biased region" description="Basic residues" evidence="8">
    <location>
        <begin position="386"/>
        <end position="397"/>
    </location>
</feature>
<feature type="compositionally biased region" description="Low complexity" evidence="8">
    <location>
        <begin position="221"/>
        <end position="234"/>
    </location>
</feature>
<keyword evidence="2" id="KW-0479">Metal-binding</keyword>
<feature type="compositionally biased region" description="Low complexity" evidence="8">
    <location>
        <begin position="321"/>
        <end position="332"/>
    </location>
</feature>
<keyword evidence="10" id="KW-1185">Reference proteome</keyword>
<dbReference type="Pfam" id="PF00096">
    <property type="entry name" value="zf-C2H2"/>
    <property type="match status" value="3"/>
</dbReference>
<feature type="region of interest" description="Disordered" evidence="8">
    <location>
        <begin position="358"/>
        <end position="404"/>
    </location>
</feature>
<dbReference type="GO" id="GO:0008270">
    <property type="term" value="F:zinc ion binding"/>
    <property type="evidence" value="ECO:0007669"/>
    <property type="project" value="UniProtKB-KW"/>
</dbReference>
<dbReference type="PROSITE" id="PS00028">
    <property type="entry name" value="ZINC_FINGER_C2H2_1"/>
    <property type="match status" value="3"/>
</dbReference>
<evidence type="ECO:0000313" key="14">
    <source>
        <dbReference type="RefSeq" id="XP_032831950.1"/>
    </source>
</evidence>
<evidence type="ECO:0000313" key="10">
    <source>
        <dbReference type="Proteomes" id="UP001318040"/>
    </source>
</evidence>
<organism evidence="10 13">
    <name type="scientific">Petromyzon marinus</name>
    <name type="common">Sea lamprey</name>
    <dbReference type="NCBI Taxonomy" id="7757"/>
    <lineage>
        <taxon>Eukaryota</taxon>
        <taxon>Metazoa</taxon>
        <taxon>Chordata</taxon>
        <taxon>Craniata</taxon>
        <taxon>Vertebrata</taxon>
        <taxon>Cyclostomata</taxon>
        <taxon>Hyperoartia</taxon>
        <taxon>Petromyzontiformes</taxon>
        <taxon>Petromyzontidae</taxon>
        <taxon>Petromyzon</taxon>
    </lineage>
</organism>
<protein>
    <submittedName>
        <fullName evidence="11 12">Zinc finger protein 316-like</fullName>
    </submittedName>
</protein>
<evidence type="ECO:0000256" key="6">
    <source>
        <dbReference type="ARBA" id="ARBA00023242"/>
    </source>
</evidence>
<dbReference type="GO" id="GO:0005634">
    <property type="term" value="C:nucleus"/>
    <property type="evidence" value="ECO:0007669"/>
    <property type="project" value="UniProtKB-SubCell"/>
</dbReference>
<dbReference type="PANTHER" id="PTHR23235">
    <property type="entry name" value="KRUEPPEL-LIKE TRANSCRIPTION FACTOR"/>
    <property type="match status" value="1"/>
</dbReference>
<dbReference type="PROSITE" id="PS50157">
    <property type="entry name" value="ZINC_FINGER_C2H2_2"/>
    <property type="match status" value="3"/>
</dbReference>
<feature type="compositionally biased region" description="Basic and acidic residues" evidence="8">
    <location>
        <begin position="358"/>
        <end position="368"/>
    </location>
</feature>
<proteinExistence type="predicted"/>
<dbReference type="RefSeq" id="XP_032831946.1">
    <property type="nucleotide sequence ID" value="XM_032976055.1"/>
</dbReference>
<dbReference type="GO" id="GO:0000978">
    <property type="term" value="F:RNA polymerase II cis-regulatory region sequence-specific DNA binding"/>
    <property type="evidence" value="ECO:0007669"/>
    <property type="project" value="TreeGrafter"/>
</dbReference>
<evidence type="ECO:0000256" key="8">
    <source>
        <dbReference type="SAM" id="MobiDB-lite"/>
    </source>
</evidence>
<accession>A0AAJ7XEN7</accession>
<dbReference type="RefSeq" id="XP_032831947.1">
    <property type="nucleotide sequence ID" value="XM_032976056.1"/>
</dbReference>
<feature type="region of interest" description="Disordered" evidence="8">
    <location>
        <begin position="159"/>
        <end position="200"/>
    </location>
</feature>
<feature type="region of interest" description="Disordered" evidence="8">
    <location>
        <begin position="439"/>
        <end position="477"/>
    </location>
</feature>
<evidence type="ECO:0000259" key="9">
    <source>
        <dbReference type="PROSITE" id="PS50157"/>
    </source>
</evidence>
<dbReference type="InterPro" id="IPR013087">
    <property type="entry name" value="Znf_C2H2_type"/>
</dbReference>
<keyword evidence="3" id="KW-0677">Repeat</keyword>
<feature type="domain" description="C2H2-type" evidence="9">
    <location>
        <begin position="553"/>
        <end position="576"/>
    </location>
</feature>
<dbReference type="RefSeq" id="XP_032831949.1">
    <property type="nucleotide sequence ID" value="XM_032976058.1"/>
</dbReference>
<dbReference type="RefSeq" id="XP_032831950.1">
    <property type="nucleotide sequence ID" value="XM_032976059.1"/>
</dbReference>
<evidence type="ECO:0000256" key="4">
    <source>
        <dbReference type="ARBA" id="ARBA00022771"/>
    </source>
</evidence>
<feature type="domain" description="C2H2-type" evidence="9">
    <location>
        <begin position="525"/>
        <end position="552"/>
    </location>
</feature>
<dbReference type="PANTHER" id="PTHR23235:SF120">
    <property type="entry name" value="KRUPPEL-LIKE FACTOR 15"/>
    <property type="match status" value="1"/>
</dbReference>
<comment type="subcellular location">
    <subcellularLocation>
        <location evidence="1">Nucleus</location>
    </subcellularLocation>
</comment>
<keyword evidence="5" id="KW-0862">Zinc</keyword>
<evidence type="ECO:0000313" key="12">
    <source>
        <dbReference type="RefSeq" id="XP_032831947.1"/>
    </source>
</evidence>
<dbReference type="SUPFAM" id="SSF57667">
    <property type="entry name" value="beta-beta-alpha zinc fingers"/>
    <property type="match status" value="2"/>
</dbReference>
<keyword evidence="6" id="KW-0539">Nucleus</keyword>
<dbReference type="Gene3D" id="3.30.160.60">
    <property type="entry name" value="Classic Zinc Finger"/>
    <property type="match status" value="3"/>
</dbReference>
<feature type="region of interest" description="Disordered" evidence="8">
    <location>
        <begin position="220"/>
        <end position="332"/>
    </location>
</feature>
<evidence type="ECO:0000256" key="5">
    <source>
        <dbReference type="ARBA" id="ARBA00022833"/>
    </source>
</evidence>
<evidence type="ECO:0000313" key="13">
    <source>
        <dbReference type="RefSeq" id="XP_032831949.1"/>
    </source>
</evidence>
<dbReference type="AlphaFoldDB" id="A0AAJ7XEN7"/>
<dbReference type="KEGG" id="pmrn:116955088"/>
<reference evidence="11 12" key="1">
    <citation type="submission" date="2025-04" db="UniProtKB">
        <authorList>
            <consortium name="RefSeq"/>
        </authorList>
    </citation>
    <scope>IDENTIFICATION</scope>
    <source>
        <tissue evidence="11 12">Sperm</tissue>
    </source>
</reference>
<dbReference type="FunFam" id="3.30.160.60:FF:000176">
    <property type="entry name" value="zinc finger protein 70"/>
    <property type="match status" value="1"/>
</dbReference>
<dbReference type="GO" id="GO:0000981">
    <property type="term" value="F:DNA-binding transcription factor activity, RNA polymerase II-specific"/>
    <property type="evidence" value="ECO:0007669"/>
    <property type="project" value="TreeGrafter"/>
</dbReference>
<dbReference type="FunFam" id="3.30.160.60:FF:001573">
    <property type="entry name" value="Zinc finger protein 407"/>
    <property type="match status" value="1"/>
</dbReference>
<sequence>MAALCAEAVLDPREDFPAWLGAHGVSARVLEAVEAELGIGDYEALLACAAQAPVRAELLAAAKERLPFAFYAALRRVAEQVGRGAGGCGGGHHDGPSDGYATADGPFYQSLFSSLLGAIVVMLNNLSCELLRSAERFTSLERLVNAGGGGVGVAGGIGGDADDMGEEADLTPCSTDETEESMDEHKYGGEDDGEDALGVAPPPAEPGRMAEELYPDEAEGYTEGYSEGYGEAYGHSPKAHAEHGAPPRHFPRVKHEPQEGFSEDEDGACPVPEPSLRWQRRAGVRGLAGGHGGPRAIVKKRTRSPEGDGAAAPPPPPPLPLHGQQHQQHQQQHFNAYGAGSSHGEAPLNGQRDGFAKAEGHVAEHEQGDCAGEASGHCPHGVNHSDHHHHHQQHHHQQQQQQQPHLFPSVRFPHKLLNHHYACGDGADPSAALQHRSLPRADAADAGAGGASDLDGPAASSPSAAPADGGDLDGSGGGGGGGGGLLWPALDDYGKVYQCDDCGKGFLNRSYLYVHRRKHTGERPYACDVCGRRFSVTYNLARHKKTHTGEKPFVCRECGLAFRLKHHLLRHEKKHSLALDGEPMGPDGAALDGAALDGAALDGSASAGEAGEGTAEATEAMMYDVTHLHPTG</sequence>
<dbReference type="SMART" id="SM00355">
    <property type="entry name" value="ZnF_C2H2"/>
    <property type="match status" value="3"/>
</dbReference>
<dbReference type="FunFam" id="3.30.160.60:FF:000478">
    <property type="entry name" value="Zinc finger protein 133"/>
    <property type="match status" value="1"/>
</dbReference>
<evidence type="ECO:0000256" key="1">
    <source>
        <dbReference type="ARBA" id="ARBA00004123"/>
    </source>
</evidence>
<feature type="compositionally biased region" description="Acidic residues" evidence="8">
    <location>
        <begin position="160"/>
        <end position="169"/>
    </location>
</feature>
<feature type="compositionally biased region" description="Low complexity" evidence="8">
    <location>
        <begin position="451"/>
        <end position="469"/>
    </location>
</feature>